<accession>A0AAN9Q3M0</accession>
<protein>
    <submittedName>
        <fullName evidence="1">Uncharacterized protein</fullName>
    </submittedName>
</protein>
<dbReference type="EMBL" id="JAYMYQ010000007">
    <property type="protein sequence ID" value="KAK7321081.1"/>
    <property type="molecule type" value="Genomic_DNA"/>
</dbReference>
<organism evidence="1 2">
    <name type="scientific">Canavalia gladiata</name>
    <name type="common">Sword bean</name>
    <name type="synonym">Dolichos gladiatus</name>
    <dbReference type="NCBI Taxonomy" id="3824"/>
    <lineage>
        <taxon>Eukaryota</taxon>
        <taxon>Viridiplantae</taxon>
        <taxon>Streptophyta</taxon>
        <taxon>Embryophyta</taxon>
        <taxon>Tracheophyta</taxon>
        <taxon>Spermatophyta</taxon>
        <taxon>Magnoliopsida</taxon>
        <taxon>eudicotyledons</taxon>
        <taxon>Gunneridae</taxon>
        <taxon>Pentapetalae</taxon>
        <taxon>rosids</taxon>
        <taxon>fabids</taxon>
        <taxon>Fabales</taxon>
        <taxon>Fabaceae</taxon>
        <taxon>Papilionoideae</taxon>
        <taxon>50 kb inversion clade</taxon>
        <taxon>NPAAA clade</taxon>
        <taxon>indigoferoid/millettioid clade</taxon>
        <taxon>Phaseoleae</taxon>
        <taxon>Canavalia</taxon>
    </lineage>
</organism>
<proteinExistence type="predicted"/>
<comment type="caution">
    <text evidence="1">The sequence shown here is derived from an EMBL/GenBank/DDBJ whole genome shotgun (WGS) entry which is preliminary data.</text>
</comment>
<name>A0AAN9Q3M0_CANGL</name>
<reference evidence="1 2" key="1">
    <citation type="submission" date="2024-01" db="EMBL/GenBank/DDBJ databases">
        <title>The genomes of 5 underutilized Papilionoideae crops provide insights into root nodulation and disease resistanc.</title>
        <authorList>
            <person name="Jiang F."/>
        </authorList>
    </citation>
    <scope>NUCLEOTIDE SEQUENCE [LARGE SCALE GENOMIC DNA]</scope>
    <source>
        <strain evidence="1">LVBAO_FW01</strain>
        <tissue evidence="1">Leaves</tissue>
    </source>
</reference>
<evidence type="ECO:0000313" key="1">
    <source>
        <dbReference type="EMBL" id="KAK7321081.1"/>
    </source>
</evidence>
<keyword evidence="2" id="KW-1185">Reference proteome</keyword>
<gene>
    <name evidence="1" type="ORF">VNO77_31261</name>
</gene>
<dbReference type="Proteomes" id="UP001367508">
    <property type="component" value="Unassembled WGS sequence"/>
</dbReference>
<sequence>MMRLWEDTLSTRELHMIDTTFWMNSRQWIPPNSEVKLGKRMTTYRQASLPSFRDSSKQDQDLGRGATLRSLFLFVLVENIGVRPKNEEAVLGCVGLESEEETFTLPESTPFRADSSFTWTKKPSRFLDLASLRDMKLVPIKIVNKDGKSYIQKNNKALGKLRREIECAKRALSIHHQLASKTICSDDLVVISPDVGGVARAHAFSYCCVKGVFRHQTLEGAKRIIDIGIIQLAQPP</sequence>
<dbReference type="AlphaFoldDB" id="A0AAN9Q3M0"/>
<evidence type="ECO:0000313" key="2">
    <source>
        <dbReference type="Proteomes" id="UP001367508"/>
    </source>
</evidence>